<comment type="subunit">
    <text evidence="6">Homohexamer. The oligomerization is ATP-dependent.</text>
</comment>
<dbReference type="EMBL" id="MFUR01000012">
    <property type="protein sequence ID" value="OGI86692.1"/>
    <property type="molecule type" value="Genomic_DNA"/>
</dbReference>
<organism evidence="11 12">
    <name type="scientific">Candidatus Nomurabacteria bacterium RIFCSPLOWO2_01_FULL_36_16</name>
    <dbReference type="NCBI Taxonomy" id="1801767"/>
    <lineage>
        <taxon>Bacteria</taxon>
        <taxon>Candidatus Nomuraibacteriota</taxon>
    </lineage>
</organism>
<feature type="coiled-coil region" evidence="9">
    <location>
        <begin position="414"/>
        <end position="594"/>
    </location>
</feature>
<keyword evidence="4 8" id="KW-0067">ATP-binding</keyword>
<evidence type="ECO:0000256" key="3">
    <source>
        <dbReference type="ARBA" id="ARBA00022741"/>
    </source>
</evidence>
<dbReference type="InterPro" id="IPR019489">
    <property type="entry name" value="Clp_ATPase_C"/>
</dbReference>
<comment type="caution">
    <text evidence="11">The sequence shown here is derived from an EMBL/GenBank/DDBJ whole genome shotgun (WGS) entry which is preliminary data.</text>
</comment>
<dbReference type="InterPro" id="IPR027417">
    <property type="entry name" value="P-loop_NTPase"/>
</dbReference>
<dbReference type="SMART" id="SM00382">
    <property type="entry name" value="AAA"/>
    <property type="match status" value="2"/>
</dbReference>
<gene>
    <name evidence="11" type="ORF">A3A91_03585</name>
</gene>
<dbReference type="InterPro" id="IPR036628">
    <property type="entry name" value="Clp_N_dom_sf"/>
</dbReference>
<dbReference type="SMART" id="SM01086">
    <property type="entry name" value="ClpB_D2-small"/>
    <property type="match status" value="1"/>
</dbReference>
<dbReference type="CDD" id="cd00009">
    <property type="entry name" value="AAA"/>
    <property type="match status" value="1"/>
</dbReference>
<evidence type="ECO:0000259" key="10">
    <source>
        <dbReference type="PROSITE" id="PS51903"/>
    </source>
</evidence>
<dbReference type="Pfam" id="PF17871">
    <property type="entry name" value="AAA_lid_9"/>
    <property type="match status" value="1"/>
</dbReference>
<protein>
    <submittedName>
        <fullName evidence="11">ATP-dependent chaperone ClpB</fullName>
    </submittedName>
</protein>
<dbReference type="FunFam" id="3.40.50.300:FF:000010">
    <property type="entry name" value="Chaperone clpB 1, putative"/>
    <property type="match status" value="1"/>
</dbReference>
<dbReference type="PROSITE" id="PS00870">
    <property type="entry name" value="CLPAB_1"/>
    <property type="match status" value="1"/>
</dbReference>
<dbReference type="Gene3D" id="1.10.8.60">
    <property type="match status" value="1"/>
</dbReference>
<evidence type="ECO:0000256" key="9">
    <source>
        <dbReference type="SAM" id="Coils"/>
    </source>
</evidence>
<dbReference type="InterPro" id="IPR003593">
    <property type="entry name" value="AAA+_ATPase"/>
</dbReference>
<dbReference type="InterPro" id="IPR001270">
    <property type="entry name" value="ClpA/B"/>
</dbReference>
<dbReference type="PROSITE" id="PS00871">
    <property type="entry name" value="CLPAB_2"/>
    <property type="match status" value="1"/>
</dbReference>
<dbReference type="GO" id="GO:0005737">
    <property type="term" value="C:cytoplasm"/>
    <property type="evidence" value="ECO:0007669"/>
    <property type="project" value="TreeGrafter"/>
</dbReference>
<keyword evidence="9" id="KW-0175">Coiled coil</keyword>
<dbReference type="Pfam" id="PF02861">
    <property type="entry name" value="Clp_N"/>
    <property type="match status" value="1"/>
</dbReference>
<dbReference type="PRINTS" id="PR00300">
    <property type="entry name" value="CLPPROTEASEA"/>
</dbReference>
<dbReference type="AlphaFoldDB" id="A0A1F6WXT6"/>
<keyword evidence="3 8" id="KW-0547">Nucleotide-binding</keyword>
<name>A0A1F6WXT6_9BACT</name>
<dbReference type="Pfam" id="PF07724">
    <property type="entry name" value="AAA_2"/>
    <property type="match status" value="1"/>
</dbReference>
<evidence type="ECO:0000256" key="6">
    <source>
        <dbReference type="ARBA" id="ARBA00026057"/>
    </source>
</evidence>
<dbReference type="InterPro" id="IPR003959">
    <property type="entry name" value="ATPase_AAA_core"/>
</dbReference>
<dbReference type="InterPro" id="IPR028299">
    <property type="entry name" value="ClpA/B_CS2"/>
</dbReference>
<accession>A0A1F6WXT6</accession>
<keyword evidence="2 7" id="KW-0677">Repeat</keyword>
<dbReference type="Pfam" id="PF10431">
    <property type="entry name" value="ClpB_D2-small"/>
    <property type="match status" value="1"/>
</dbReference>
<dbReference type="GO" id="GO:0016887">
    <property type="term" value="F:ATP hydrolysis activity"/>
    <property type="evidence" value="ECO:0007669"/>
    <property type="project" value="InterPro"/>
</dbReference>
<proteinExistence type="inferred from homology"/>
<dbReference type="PANTHER" id="PTHR11638">
    <property type="entry name" value="ATP-DEPENDENT CLP PROTEASE"/>
    <property type="match status" value="1"/>
</dbReference>
<feature type="domain" description="Clp R" evidence="10">
    <location>
        <begin position="4"/>
        <end position="149"/>
    </location>
</feature>
<sequence>MPPLNKFTTKAKDAIKKAHELAIERGVNHVSSLHLLAALLLQEESMVNSILDKLEVDSMLLTDSVLELIELPESRNTLSPSYQIYLNPDLAQVIEQSAKLAEFMKDDFVSTEHLFIAILEVASEARETLARFRIQKDSVLKVLEGLRSQNITDVTEPKKFKLLLKYTRNLTKLAKEDKLDPVIGRDNEITRIMQILSRRTKNNPILIGEAGTGKTAVVEGLAQMIAKNSVPESLKDKELVSLDLGLLVAGTKYRGEFEERLKGIMKEIERSDGKIIIFIDEIHTIVGAGGAEGTMDASNMLKPALSRGELRAIGATTLREYQKHIEKDPALARRFQPVYIDEPSIEDAVAILRGLKEKYELFHGVRVTDEAIVSAVNLSARYITNRFLPDKAVDLIDEASSSLKIMLENKPPVLEDAHRKIMRLEIEKEALKKEINSLSLSVDKDKEEKENMKEKLSGIKNRLKEVDDEIGNLHEKTKELELKWQNEKAIVVEIRATKKDLESLRLEAENAEMRADLSRAAEIRYGKIPTLKKDLEIKLLRLKKLQKSRRILKEEITAEDIAEVVARWTGIPLTKMLEEERAKLEQMEAELKKRVMGQDEAIKRVSDVIRRSRAGIGDPNRPIGSFIFLGPTGVGKTELTKALGTFMFNDDRAIIRVDMSEYMERHSISKLIGSPPGYVGYDEAGQLTESVRHRPYAVILFDEIEKAHPEVFNMLLQVIDEGRLTDGKGRIVNFKNTIIILTSNIGSQFVEKMESIGFSNNSKKVDYNNMKEKVLEALKDNFRPEFLNRLDEIIVFDVLSEQAITEIVNLRIKVVRDRLLGKNINFEITDEALSYLVKEGYNPSYGARPLNRLIQNKILNPVASYIISNGVKKGDTIYVSIKNKELVIEKKKGLLAPRHGKIKSSFRAQPRSMV</sequence>
<dbReference type="InterPro" id="IPR004176">
    <property type="entry name" value="Clp_R_N"/>
</dbReference>
<evidence type="ECO:0000256" key="2">
    <source>
        <dbReference type="ARBA" id="ARBA00022737"/>
    </source>
</evidence>
<evidence type="ECO:0000256" key="5">
    <source>
        <dbReference type="ARBA" id="ARBA00023186"/>
    </source>
</evidence>
<dbReference type="FunFam" id="3.40.50.300:FF:000120">
    <property type="entry name" value="ATP-dependent chaperone ClpB"/>
    <property type="match status" value="1"/>
</dbReference>
<dbReference type="CDD" id="cd19499">
    <property type="entry name" value="RecA-like_ClpB_Hsp104-like"/>
    <property type="match status" value="1"/>
</dbReference>
<dbReference type="PANTHER" id="PTHR11638:SF18">
    <property type="entry name" value="HEAT SHOCK PROTEIN 104"/>
    <property type="match status" value="1"/>
</dbReference>
<keyword evidence="5 8" id="KW-0143">Chaperone</keyword>
<dbReference type="SUPFAM" id="SSF81923">
    <property type="entry name" value="Double Clp-N motif"/>
    <property type="match status" value="1"/>
</dbReference>
<evidence type="ECO:0000256" key="1">
    <source>
        <dbReference type="ARBA" id="ARBA00008675"/>
    </source>
</evidence>
<dbReference type="Gene3D" id="3.40.50.300">
    <property type="entry name" value="P-loop containing nucleotide triphosphate hydrolases"/>
    <property type="match status" value="3"/>
</dbReference>
<dbReference type="GO" id="GO:0034605">
    <property type="term" value="P:cellular response to heat"/>
    <property type="evidence" value="ECO:0007669"/>
    <property type="project" value="TreeGrafter"/>
</dbReference>
<evidence type="ECO:0000313" key="11">
    <source>
        <dbReference type="EMBL" id="OGI86692.1"/>
    </source>
</evidence>
<dbReference type="FunFam" id="3.40.50.300:FF:000025">
    <property type="entry name" value="ATP-dependent Clp protease subunit"/>
    <property type="match status" value="1"/>
</dbReference>
<dbReference type="Proteomes" id="UP000177001">
    <property type="component" value="Unassembled WGS sequence"/>
</dbReference>
<dbReference type="PROSITE" id="PS51903">
    <property type="entry name" value="CLP_R"/>
    <property type="match status" value="1"/>
</dbReference>
<dbReference type="Gene3D" id="1.10.1780.10">
    <property type="entry name" value="Clp, N-terminal domain"/>
    <property type="match status" value="1"/>
</dbReference>
<evidence type="ECO:0000256" key="8">
    <source>
        <dbReference type="RuleBase" id="RU004432"/>
    </source>
</evidence>
<comment type="similarity">
    <text evidence="1 8">Belongs to the ClpA/ClpB family.</text>
</comment>
<reference evidence="11 12" key="1">
    <citation type="journal article" date="2016" name="Nat. Commun.">
        <title>Thousands of microbial genomes shed light on interconnected biogeochemical processes in an aquifer system.</title>
        <authorList>
            <person name="Anantharaman K."/>
            <person name="Brown C.T."/>
            <person name="Hug L.A."/>
            <person name="Sharon I."/>
            <person name="Castelle C.J."/>
            <person name="Probst A.J."/>
            <person name="Thomas B.C."/>
            <person name="Singh A."/>
            <person name="Wilkins M.J."/>
            <person name="Karaoz U."/>
            <person name="Brodie E.L."/>
            <person name="Williams K.H."/>
            <person name="Hubbard S.S."/>
            <person name="Banfield J.F."/>
        </authorList>
    </citation>
    <scope>NUCLEOTIDE SEQUENCE [LARGE SCALE GENOMIC DNA]</scope>
</reference>
<evidence type="ECO:0000256" key="7">
    <source>
        <dbReference type="PROSITE-ProRule" id="PRU01251"/>
    </source>
</evidence>
<evidence type="ECO:0000313" key="12">
    <source>
        <dbReference type="Proteomes" id="UP000177001"/>
    </source>
</evidence>
<dbReference type="InterPro" id="IPR018368">
    <property type="entry name" value="ClpA/B_CS1"/>
</dbReference>
<dbReference type="InterPro" id="IPR041546">
    <property type="entry name" value="ClpA/ClpB_AAA_lid"/>
</dbReference>
<dbReference type="GO" id="GO:0005524">
    <property type="term" value="F:ATP binding"/>
    <property type="evidence" value="ECO:0007669"/>
    <property type="project" value="UniProtKB-KW"/>
</dbReference>
<dbReference type="Pfam" id="PF00004">
    <property type="entry name" value="AAA"/>
    <property type="match status" value="1"/>
</dbReference>
<dbReference type="InterPro" id="IPR050130">
    <property type="entry name" value="ClpA_ClpB"/>
</dbReference>
<evidence type="ECO:0000256" key="4">
    <source>
        <dbReference type="ARBA" id="ARBA00022840"/>
    </source>
</evidence>
<dbReference type="SUPFAM" id="SSF52540">
    <property type="entry name" value="P-loop containing nucleoside triphosphate hydrolases"/>
    <property type="match status" value="2"/>
</dbReference>